<dbReference type="GO" id="GO:0005829">
    <property type="term" value="C:cytosol"/>
    <property type="evidence" value="ECO:0007669"/>
    <property type="project" value="TreeGrafter"/>
</dbReference>
<dbReference type="InterPro" id="IPR027417">
    <property type="entry name" value="P-loop_NTPase"/>
</dbReference>
<dbReference type="GO" id="GO:0043024">
    <property type="term" value="F:ribosomal small subunit binding"/>
    <property type="evidence" value="ECO:0007669"/>
    <property type="project" value="TreeGrafter"/>
</dbReference>
<comment type="similarity">
    <text evidence="1 6 7 8">Belongs to the TRAFAC class TrmE-Era-EngA-EngB-Septin-like GTPase superfamily. Era GTPase family.</text>
</comment>
<keyword evidence="6" id="KW-0472">Membrane</keyword>
<gene>
    <name evidence="6" type="primary">era</name>
    <name evidence="11" type="ORF">WH96_15205</name>
</gene>
<evidence type="ECO:0000313" key="12">
    <source>
        <dbReference type="Proteomes" id="UP000035444"/>
    </source>
</evidence>
<dbReference type="InterPro" id="IPR005662">
    <property type="entry name" value="GTPase_Era-like"/>
</dbReference>
<feature type="region of interest" description="G4" evidence="7">
    <location>
        <begin position="142"/>
        <end position="145"/>
    </location>
</feature>
<dbReference type="PROSITE" id="PS50823">
    <property type="entry name" value="KH_TYPE_2"/>
    <property type="match status" value="1"/>
</dbReference>
<comment type="subcellular location">
    <subcellularLocation>
        <location evidence="6">Cytoplasm</location>
    </subcellularLocation>
    <subcellularLocation>
        <location evidence="6">Cell membrane</location>
        <topology evidence="6">Peripheral membrane protein</topology>
    </subcellularLocation>
</comment>
<dbReference type="NCBIfam" id="NF000908">
    <property type="entry name" value="PRK00089.1"/>
    <property type="match status" value="1"/>
</dbReference>
<dbReference type="PANTHER" id="PTHR42698:SF1">
    <property type="entry name" value="GTPASE ERA, MITOCHONDRIAL"/>
    <property type="match status" value="1"/>
</dbReference>
<dbReference type="GO" id="GO:0003924">
    <property type="term" value="F:GTPase activity"/>
    <property type="evidence" value="ECO:0007669"/>
    <property type="project" value="UniProtKB-UniRule"/>
</dbReference>
<dbReference type="SUPFAM" id="SSF54814">
    <property type="entry name" value="Prokaryotic type KH domain (KH-domain type II)"/>
    <property type="match status" value="1"/>
</dbReference>
<dbReference type="InterPro" id="IPR006073">
    <property type="entry name" value="GTP-bd"/>
</dbReference>
<keyword evidence="6" id="KW-0690">Ribosome biogenesis</keyword>
<dbReference type="Pfam" id="PF07650">
    <property type="entry name" value="KH_2"/>
    <property type="match status" value="1"/>
</dbReference>
<dbReference type="RefSeq" id="WP_047765072.1">
    <property type="nucleotide sequence ID" value="NZ_LAQL01000010.1"/>
</dbReference>
<evidence type="ECO:0000256" key="2">
    <source>
        <dbReference type="ARBA" id="ARBA00020484"/>
    </source>
</evidence>
<dbReference type="OrthoDB" id="9805918at2"/>
<feature type="domain" description="KH type-2" evidence="9">
    <location>
        <begin position="223"/>
        <end position="300"/>
    </location>
</feature>
<feature type="binding site" evidence="6">
    <location>
        <begin position="32"/>
        <end position="39"/>
    </location>
    <ligand>
        <name>GTP</name>
        <dbReference type="ChEBI" id="CHEBI:37565"/>
    </ligand>
</feature>
<dbReference type="InterPro" id="IPR015946">
    <property type="entry name" value="KH_dom-like_a/b"/>
</dbReference>
<comment type="caution">
    <text evidence="11">The sequence shown here is derived from an EMBL/GenBank/DDBJ whole genome shotgun (WGS) entry which is preliminary data.</text>
</comment>
<dbReference type="HAMAP" id="MF_00367">
    <property type="entry name" value="GTPase_Era"/>
    <property type="match status" value="1"/>
</dbReference>
<name>A0A0H2MC14_9PROT</name>
<dbReference type="EMBL" id="LAQL01000010">
    <property type="protein sequence ID" value="KLN59741.1"/>
    <property type="molecule type" value="Genomic_DNA"/>
</dbReference>
<evidence type="ECO:0000313" key="11">
    <source>
        <dbReference type="EMBL" id="KLN59741.1"/>
    </source>
</evidence>
<evidence type="ECO:0000256" key="7">
    <source>
        <dbReference type="PROSITE-ProRule" id="PRU01050"/>
    </source>
</evidence>
<comment type="function">
    <text evidence="6">An essential GTPase that binds both GDP and GTP, with rapid nucleotide exchange. Plays a role in 16S rRNA processing and 30S ribosomal subunit biogenesis and possibly also in cell cycle regulation and energy metabolism.</text>
</comment>
<dbReference type="InterPro" id="IPR030388">
    <property type="entry name" value="G_ERA_dom"/>
</dbReference>
<protein>
    <recommendedName>
        <fullName evidence="2 6">GTPase Era</fullName>
    </recommendedName>
</protein>
<keyword evidence="3 6" id="KW-0547">Nucleotide-binding</keyword>
<dbReference type="GO" id="GO:0005525">
    <property type="term" value="F:GTP binding"/>
    <property type="evidence" value="ECO:0007669"/>
    <property type="project" value="UniProtKB-UniRule"/>
</dbReference>
<keyword evidence="5 6" id="KW-0342">GTP-binding</keyword>
<feature type="region of interest" description="G1" evidence="7">
    <location>
        <begin position="32"/>
        <end position="39"/>
    </location>
</feature>
<feature type="domain" description="Era-type G" evidence="10">
    <location>
        <begin position="24"/>
        <end position="192"/>
    </location>
</feature>
<dbReference type="PATRIC" id="fig|1489064.4.peg.7"/>
<dbReference type="GO" id="GO:0005886">
    <property type="term" value="C:plasma membrane"/>
    <property type="evidence" value="ECO:0007669"/>
    <property type="project" value="UniProtKB-SubCell"/>
</dbReference>
<feature type="region of interest" description="G3" evidence="7">
    <location>
        <begin position="79"/>
        <end position="82"/>
    </location>
</feature>
<dbReference type="Gene3D" id="3.40.50.300">
    <property type="entry name" value="P-loop containing nucleotide triphosphate hydrolases"/>
    <property type="match status" value="1"/>
</dbReference>
<dbReference type="GO" id="GO:0000028">
    <property type="term" value="P:ribosomal small subunit assembly"/>
    <property type="evidence" value="ECO:0007669"/>
    <property type="project" value="TreeGrafter"/>
</dbReference>
<dbReference type="CDD" id="cd22534">
    <property type="entry name" value="KH-II_Era"/>
    <property type="match status" value="1"/>
</dbReference>
<proteinExistence type="inferred from homology"/>
<sequence length="318" mass="35594">MTNKKETPSEVNDGLGAELPTDMSCGFIALIGAPNAGKSTLMNRMVGGKVSIVTHKVQTTRSQIRGIAMHKNAQLIFVDTPGIFAPKKRLERAMVSSAWQGAGDAEIVVVLHDASKKKIGEDTRAIIAGLEKQDRKAILALNKIDSIKPEKLLALAQEFMAMGVFSEIFMISAQEGDGVNDLLDHLANVVPEGMWLYPEDQLSDHPMRSIAAEITREKLFLNLHDELPYNLTVETESWEDFDDGSVKISQTIYVQREQHKAMCLGKGGRTIKLIRSKSQQDLQKTIERKVHLFLYVKVREKWADDPERYREMGLDFNS</sequence>
<evidence type="ECO:0000256" key="6">
    <source>
        <dbReference type="HAMAP-Rule" id="MF_00367"/>
    </source>
</evidence>
<dbReference type="InterPro" id="IPR004044">
    <property type="entry name" value="KH_dom_type_2"/>
</dbReference>
<dbReference type="AlphaFoldDB" id="A0A0H2MC14"/>
<evidence type="ECO:0000256" key="4">
    <source>
        <dbReference type="ARBA" id="ARBA00022884"/>
    </source>
</evidence>
<dbReference type="GO" id="GO:0070181">
    <property type="term" value="F:small ribosomal subunit rRNA binding"/>
    <property type="evidence" value="ECO:0007669"/>
    <property type="project" value="UniProtKB-UniRule"/>
</dbReference>
<dbReference type="STRING" id="1489064.WH96_15205"/>
<dbReference type="SUPFAM" id="SSF52540">
    <property type="entry name" value="P-loop containing nucleoside triphosphate hydrolases"/>
    <property type="match status" value="1"/>
</dbReference>
<dbReference type="InterPro" id="IPR005225">
    <property type="entry name" value="Small_GTP-bd"/>
</dbReference>
<dbReference type="Proteomes" id="UP000035444">
    <property type="component" value="Unassembled WGS sequence"/>
</dbReference>
<dbReference type="PANTHER" id="PTHR42698">
    <property type="entry name" value="GTPASE ERA"/>
    <property type="match status" value="1"/>
</dbReference>
<evidence type="ECO:0000256" key="1">
    <source>
        <dbReference type="ARBA" id="ARBA00007921"/>
    </source>
</evidence>
<feature type="binding site" evidence="6">
    <location>
        <begin position="79"/>
        <end position="83"/>
    </location>
    <ligand>
        <name>GTP</name>
        <dbReference type="ChEBI" id="CHEBI:37565"/>
    </ligand>
</feature>
<reference evidence="11 12" key="1">
    <citation type="submission" date="2015-03" db="EMBL/GenBank/DDBJ databases">
        <title>Genome Sequence of Kiloniella spongiae MEBiC09566, isolated from a marine sponge.</title>
        <authorList>
            <person name="Shao Z."/>
            <person name="Wang L."/>
            <person name="Li X."/>
        </authorList>
    </citation>
    <scope>NUCLEOTIDE SEQUENCE [LARGE SCALE GENOMIC DNA]</scope>
    <source>
        <strain evidence="11 12">MEBiC09566</strain>
    </source>
</reference>
<feature type="binding site" evidence="6">
    <location>
        <begin position="142"/>
        <end position="145"/>
    </location>
    <ligand>
        <name>GTP</name>
        <dbReference type="ChEBI" id="CHEBI:37565"/>
    </ligand>
</feature>
<keyword evidence="4 6" id="KW-0694">RNA-binding</keyword>
<dbReference type="CDD" id="cd04163">
    <property type="entry name" value="Era"/>
    <property type="match status" value="1"/>
</dbReference>
<dbReference type="NCBIfam" id="TIGR00231">
    <property type="entry name" value="small_GTP"/>
    <property type="match status" value="1"/>
</dbReference>
<dbReference type="Gene3D" id="3.30.300.20">
    <property type="match status" value="1"/>
</dbReference>
<dbReference type="PROSITE" id="PS51713">
    <property type="entry name" value="G_ERA"/>
    <property type="match status" value="1"/>
</dbReference>
<dbReference type="Pfam" id="PF01926">
    <property type="entry name" value="MMR_HSR1"/>
    <property type="match status" value="1"/>
</dbReference>
<evidence type="ECO:0000256" key="8">
    <source>
        <dbReference type="RuleBase" id="RU003761"/>
    </source>
</evidence>
<evidence type="ECO:0000259" key="10">
    <source>
        <dbReference type="PROSITE" id="PS51713"/>
    </source>
</evidence>
<keyword evidence="6" id="KW-1003">Cell membrane</keyword>
<comment type="subunit">
    <text evidence="6">Monomer.</text>
</comment>
<keyword evidence="12" id="KW-1185">Reference proteome</keyword>
<dbReference type="InterPro" id="IPR009019">
    <property type="entry name" value="KH_sf_prok-type"/>
</dbReference>
<dbReference type="NCBIfam" id="TIGR00436">
    <property type="entry name" value="era"/>
    <property type="match status" value="1"/>
</dbReference>
<evidence type="ECO:0000256" key="3">
    <source>
        <dbReference type="ARBA" id="ARBA00022741"/>
    </source>
</evidence>
<feature type="region of interest" description="G2" evidence="7">
    <location>
        <begin position="58"/>
        <end position="62"/>
    </location>
</feature>
<feature type="region of interest" description="G5" evidence="7">
    <location>
        <begin position="171"/>
        <end position="173"/>
    </location>
</feature>
<keyword evidence="6" id="KW-0963">Cytoplasm</keyword>
<accession>A0A0H2MC14</accession>
<evidence type="ECO:0000259" key="9">
    <source>
        <dbReference type="PROSITE" id="PS50823"/>
    </source>
</evidence>
<evidence type="ECO:0000256" key="5">
    <source>
        <dbReference type="ARBA" id="ARBA00023134"/>
    </source>
</evidence>
<keyword evidence="6" id="KW-0699">rRNA-binding</keyword>
<organism evidence="11 12">
    <name type="scientific">Kiloniella spongiae</name>
    <dbReference type="NCBI Taxonomy" id="1489064"/>
    <lineage>
        <taxon>Bacteria</taxon>
        <taxon>Pseudomonadati</taxon>
        <taxon>Pseudomonadota</taxon>
        <taxon>Alphaproteobacteria</taxon>
        <taxon>Rhodospirillales</taxon>
        <taxon>Kiloniellaceae</taxon>
        <taxon>Kiloniella</taxon>
    </lineage>
</organism>